<comment type="caution">
    <text evidence="9">The sequence shown here is derived from an EMBL/GenBank/DDBJ whole genome shotgun (WGS) entry which is preliminary data.</text>
</comment>
<dbReference type="InterPro" id="IPR001851">
    <property type="entry name" value="ABC_transp_permease"/>
</dbReference>
<dbReference type="Pfam" id="PF02653">
    <property type="entry name" value="BPD_transp_2"/>
    <property type="match status" value="1"/>
</dbReference>
<comment type="subcellular location">
    <subcellularLocation>
        <location evidence="1">Cell membrane</location>
        <topology evidence="1">Multi-pass membrane protein</topology>
    </subcellularLocation>
</comment>
<dbReference type="PANTHER" id="PTHR32196">
    <property type="entry name" value="ABC TRANSPORTER PERMEASE PROTEIN YPHD-RELATED-RELATED"/>
    <property type="match status" value="1"/>
</dbReference>
<dbReference type="PANTHER" id="PTHR32196:SF21">
    <property type="entry name" value="ABC TRANSPORTER PERMEASE PROTEIN YPHD-RELATED"/>
    <property type="match status" value="1"/>
</dbReference>
<dbReference type="GO" id="GO:0005886">
    <property type="term" value="C:plasma membrane"/>
    <property type="evidence" value="ECO:0007669"/>
    <property type="project" value="UniProtKB-SubCell"/>
</dbReference>
<dbReference type="Proteomes" id="UP001144256">
    <property type="component" value="Unassembled WGS sequence"/>
</dbReference>
<evidence type="ECO:0000256" key="3">
    <source>
        <dbReference type="ARBA" id="ARBA00022475"/>
    </source>
</evidence>
<keyword evidence="10" id="KW-1185">Reference proteome</keyword>
<dbReference type="GO" id="GO:0022857">
    <property type="term" value="F:transmembrane transporter activity"/>
    <property type="evidence" value="ECO:0007669"/>
    <property type="project" value="InterPro"/>
</dbReference>
<protein>
    <submittedName>
        <fullName evidence="9">Sugar ABC transporter permease</fullName>
    </submittedName>
</protein>
<feature type="transmembrane region" description="Helical" evidence="8">
    <location>
        <begin position="59"/>
        <end position="77"/>
    </location>
</feature>
<keyword evidence="4" id="KW-0997">Cell inner membrane</keyword>
<keyword evidence="6 8" id="KW-1133">Transmembrane helix</keyword>
<evidence type="ECO:0000256" key="8">
    <source>
        <dbReference type="SAM" id="Phobius"/>
    </source>
</evidence>
<name>A0A9W5YD65_9FIRM</name>
<evidence type="ECO:0000256" key="1">
    <source>
        <dbReference type="ARBA" id="ARBA00004651"/>
    </source>
</evidence>
<sequence>MSDVNEIKNQKLCYRNVRMKISEFYKEPMMLTLTGFILLCIVMGIFSPEFFSASNMSNVLRQVTINAILAVGMTFVILSSRIDLSVGSVMAFTGTMMAAAMVDYGIPWFGAILIGVVIGATLGLINGIIISYLKLPAIIVTLAMMQIPRGLALLYTGGYPLNGLPSSFSNIGRGYLFNIIPIPVVIMVIVYILAYIILNHLPIGRYIYAIGGNEEAVRLSGIKVKLYKIIPFVVSGITASIGGVIITSRLMSGQPMAGEGFELDAIAAVVLGGTDVAGGRGHIVGTLLGAMMLGVLTNGLNLIGVSPYVQRIFKGLIIIAAVYVSGRNKD</sequence>
<dbReference type="CDD" id="cd06579">
    <property type="entry name" value="TM_PBP1_transp_AraH_like"/>
    <property type="match status" value="1"/>
</dbReference>
<dbReference type="RefSeq" id="WP_281817456.1">
    <property type="nucleotide sequence ID" value="NZ_BRLB01000012.1"/>
</dbReference>
<proteinExistence type="predicted"/>
<evidence type="ECO:0000256" key="4">
    <source>
        <dbReference type="ARBA" id="ARBA00022519"/>
    </source>
</evidence>
<organism evidence="9 10">
    <name type="scientific">Vallitalea longa</name>
    <dbReference type="NCBI Taxonomy" id="2936439"/>
    <lineage>
        <taxon>Bacteria</taxon>
        <taxon>Bacillati</taxon>
        <taxon>Bacillota</taxon>
        <taxon>Clostridia</taxon>
        <taxon>Lachnospirales</taxon>
        <taxon>Vallitaleaceae</taxon>
        <taxon>Vallitalea</taxon>
    </lineage>
</organism>
<accession>A0A9W5YD65</accession>
<evidence type="ECO:0000256" key="6">
    <source>
        <dbReference type="ARBA" id="ARBA00022989"/>
    </source>
</evidence>
<evidence type="ECO:0000313" key="10">
    <source>
        <dbReference type="Proteomes" id="UP001144256"/>
    </source>
</evidence>
<evidence type="ECO:0000313" key="9">
    <source>
        <dbReference type="EMBL" id="GKX30899.1"/>
    </source>
</evidence>
<reference evidence="9" key="1">
    <citation type="submission" date="2022-06" db="EMBL/GenBank/DDBJ databases">
        <title>Vallitalea longa sp. nov., an anaerobic bacterium isolated from marine sediment.</title>
        <authorList>
            <person name="Hirano S."/>
            <person name="Terahara T."/>
            <person name="Mori K."/>
            <person name="Hamada M."/>
            <person name="Matsumoto R."/>
            <person name="Kobayashi T."/>
        </authorList>
    </citation>
    <scope>NUCLEOTIDE SEQUENCE</scope>
    <source>
        <strain evidence="9">SH18-1</strain>
    </source>
</reference>
<feature type="transmembrane region" description="Helical" evidence="8">
    <location>
        <begin position="28"/>
        <end position="47"/>
    </location>
</feature>
<keyword evidence="5 8" id="KW-0812">Transmembrane</keyword>
<keyword evidence="7 8" id="KW-0472">Membrane</keyword>
<evidence type="ECO:0000256" key="7">
    <source>
        <dbReference type="ARBA" id="ARBA00023136"/>
    </source>
</evidence>
<keyword evidence="3" id="KW-1003">Cell membrane</keyword>
<evidence type="ECO:0000256" key="2">
    <source>
        <dbReference type="ARBA" id="ARBA00022448"/>
    </source>
</evidence>
<keyword evidence="2" id="KW-0813">Transport</keyword>
<dbReference type="EMBL" id="BRLB01000012">
    <property type="protein sequence ID" value="GKX30899.1"/>
    <property type="molecule type" value="Genomic_DNA"/>
</dbReference>
<feature type="transmembrane region" description="Helical" evidence="8">
    <location>
        <begin position="137"/>
        <end position="155"/>
    </location>
</feature>
<feature type="transmembrane region" description="Helical" evidence="8">
    <location>
        <begin position="175"/>
        <end position="198"/>
    </location>
</feature>
<feature type="transmembrane region" description="Helical" evidence="8">
    <location>
        <begin position="226"/>
        <end position="246"/>
    </location>
</feature>
<feature type="transmembrane region" description="Helical" evidence="8">
    <location>
        <begin position="108"/>
        <end position="130"/>
    </location>
</feature>
<dbReference type="AlphaFoldDB" id="A0A9W5YD65"/>
<gene>
    <name evidence="9" type="primary">rbsC_3</name>
    <name evidence="9" type="ORF">SH1V18_33790</name>
</gene>
<evidence type="ECO:0000256" key="5">
    <source>
        <dbReference type="ARBA" id="ARBA00022692"/>
    </source>
</evidence>